<organism evidence="1 2">
    <name type="scientific">Fimbriiglobus ruber</name>
    <dbReference type="NCBI Taxonomy" id="1908690"/>
    <lineage>
        <taxon>Bacteria</taxon>
        <taxon>Pseudomonadati</taxon>
        <taxon>Planctomycetota</taxon>
        <taxon>Planctomycetia</taxon>
        <taxon>Gemmatales</taxon>
        <taxon>Gemmataceae</taxon>
        <taxon>Fimbriiglobus</taxon>
    </lineage>
</organism>
<dbReference type="SUPFAM" id="SSF53649">
    <property type="entry name" value="Alkaline phosphatase-like"/>
    <property type="match status" value="1"/>
</dbReference>
<evidence type="ECO:0008006" key="3">
    <source>
        <dbReference type="Google" id="ProtNLM"/>
    </source>
</evidence>
<gene>
    <name evidence="1" type="ORF">FRUB_03233</name>
</gene>
<dbReference type="NCBIfam" id="TIGR01409">
    <property type="entry name" value="TAT_signal_seq"/>
    <property type="match status" value="1"/>
</dbReference>
<evidence type="ECO:0000313" key="1">
    <source>
        <dbReference type="EMBL" id="OWK43634.1"/>
    </source>
</evidence>
<dbReference type="Pfam" id="PF07394">
    <property type="entry name" value="DUF1501"/>
    <property type="match status" value="1"/>
</dbReference>
<dbReference type="Proteomes" id="UP000214646">
    <property type="component" value="Unassembled WGS sequence"/>
</dbReference>
<dbReference type="InterPro" id="IPR010869">
    <property type="entry name" value="DUF1501"/>
</dbReference>
<proteinExistence type="predicted"/>
<comment type="caution">
    <text evidence="1">The sequence shown here is derived from an EMBL/GenBank/DDBJ whole genome shotgun (WGS) entry which is preliminary data.</text>
</comment>
<accession>A0A225DVJ8</accession>
<sequence>MFGITDRRHFMKHVAGAAAVAGPGLTFLSGIHAQAAELKKKNKSLIILWMGGGPTTIDLWDMKPGSPNGGEHKPVSTAASGVQITEHLPKVAKQFKNLSIVRSLTTSEGDHARGTFLMNTGRVPNPLSEFPHIGSVLSYQYAQDVEAMKNMDLPSFISVGGGRTGPGFLGMKYASFVVQNPGQPPENVQPPQDVASRMERRKVLFDTLEGGFKTNVSADAAQAHKDVYGKALQLVTSSRKEVFQFNSAKDTADLQRYGNDGFGRGCLLARKLVEQGVACVEVSLGGWDMHNGIFNALATRALPNLDKGMASLTEDLAQSGRLKDTVIVWMGEFGRTPRINQNGGRDHFPRAWSVVVGGGTIKGGIAYGTTNSDGTEVKDNPVKIGDLYATLYAGLGLDPATQIRDNLGRPTAIAGDKVNAIKALVG</sequence>
<protein>
    <recommendedName>
        <fullName evidence="3">DUF1501 domain-containing protein</fullName>
    </recommendedName>
</protein>
<name>A0A225DVJ8_9BACT</name>
<dbReference type="InterPro" id="IPR017850">
    <property type="entry name" value="Alkaline_phosphatase_core_sf"/>
</dbReference>
<dbReference type="RefSeq" id="WP_088254446.1">
    <property type="nucleotide sequence ID" value="NZ_NIDE01000004.1"/>
</dbReference>
<reference evidence="2" key="1">
    <citation type="submission" date="2017-06" db="EMBL/GenBank/DDBJ databases">
        <title>Genome analysis of Fimbriiglobus ruber SP5, the first member of the order Planctomycetales with confirmed chitinolytic capability.</title>
        <authorList>
            <person name="Ravin N.V."/>
            <person name="Rakitin A.L."/>
            <person name="Ivanova A.A."/>
            <person name="Beletsky A.V."/>
            <person name="Kulichevskaya I.S."/>
            <person name="Mardanov A.V."/>
            <person name="Dedysh S.N."/>
        </authorList>
    </citation>
    <scope>NUCLEOTIDE SEQUENCE [LARGE SCALE GENOMIC DNA]</scope>
    <source>
        <strain evidence="2">SP5</strain>
    </source>
</reference>
<dbReference type="OrthoDB" id="127333at2"/>
<dbReference type="EMBL" id="NIDE01000004">
    <property type="protein sequence ID" value="OWK43634.1"/>
    <property type="molecule type" value="Genomic_DNA"/>
</dbReference>
<dbReference type="AlphaFoldDB" id="A0A225DVJ8"/>
<keyword evidence="2" id="KW-1185">Reference proteome</keyword>
<dbReference type="PANTHER" id="PTHR43737:SF1">
    <property type="entry name" value="DUF1501 DOMAIN-CONTAINING PROTEIN"/>
    <property type="match status" value="1"/>
</dbReference>
<dbReference type="PROSITE" id="PS51318">
    <property type="entry name" value="TAT"/>
    <property type="match status" value="1"/>
</dbReference>
<dbReference type="InterPro" id="IPR006311">
    <property type="entry name" value="TAT_signal"/>
</dbReference>
<dbReference type="PANTHER" id="PTHR43737">
    <property type="entry name" value="BLL7424 PROTEIN"/>
    <property type="match status" value="1"/>
</dbReference>
<evidence type="ECO:0000313" key="2">
    <source>
        <dbReference type="Proteomes" id="UP000214646"/>
    </source>
</evidence>
<dbReference type="InterPro" id="IPR019546">
    <property type="entry name" value="TAT_signal_bac_arc"/>
</dbReference>